<dbReference type="GO" id="GO:0009897">
    <property type="term" value="C:external side of plasma membrane"/>
    <property type="evidence" value="ECO:0007669"/>
    <property type="project" value="TreeGrafter"/>
</dbReference>
<dbReference type="SUPFAM" id="SSF48726">
    <property type="entry name" value="Immunoglobulin"/>
    <property type="match status" value="3"/>
</dbReference>
<dbReference type="Pfam" id="PF13927">
    <property type="entry name" value="Ig_3"/>
    <property type="match status" value="1"/>
</dbReference>
<dbReference type="GO" id="GO:0007166">
    <property type="term" value="P:cell surface receptor signaling pathway"/>
    <property type="evidence" value="ECO:0007669"/>
    <property type="project" value="TreeGrafter"/>
</dbReference>
<dbReference type="GO" id="GO:0006955">
    <property type="term" value="P:immune response"/>
    <property type="evidence" value="ECO:0007669"/>
    <property type="project" value="TreeGrafter"/>
</dbReference>
<dbReference type="InterPro" id="IPR003599">
    <property type="entry name" value="Ig_sub"/>
</dbReference>
<dbReference type="Proteomes" id="UP001187415">
    <property type="component" value="Unassembled WGS sequence"/>
</dbReference>
<keyword evidence="2" id="KW-1015">Disulfide bond</keyword>
<feature type="domain" description="Ig-like" evidence="5">
    <location>
        <begin position="131"/>
        <end position="200"/>
    </location>
</feature>
<evidence type="ECO:0000256" key="4">
    <source>
        <dbReference type="SAM" id="SignalP"/>
    </source>
</evidence>
<comment type="caution">
    <text evidence="6">The sequence shown here is derived from an EMBL/GenBank/DDBJ whole genome shotgun (WGS) entry which is preliminary data.</text>
</comment>
<dbReference type="PROSITE" id="PS50835">
    <property type="entry name" value="IG_LIKE"/>
    <property type="match status" value="2"/>
</dbReference>
<reference evidence="6" key="1">
    <citation type="submission" date="2023-07" db="EMBL/GenBank/DDBJ databases">
        <title>Chromosome-level Genome Assembly of Striped Snakehead (Channa striata).</title>
        <authorList>
            <person name="Liu H."/>
        </authorList>
    </citation>
    <scope>NUCLEOTIDE SEQUENCE</scope>
    <source>
        <strain evidence="6">Gz</strain>
        <tissue evidence="6">Muscle</tissue>
    </source>
</reference>
<dbReference type="InterPro" id="IPR003598">
    <property type="entry name" value="Ig_sub2"/>
</dbReference>
<dbReference type="InterPro" id="IPR007110">
    <property type="entry name" value="Ig-like_dom"/>
</dbReference>
<gene>
    <name evidence="6" type="ORF">Q5P01_003121</name>
</gene>
<feature type="compositionally biased region" description="Pro residues" evidence="3">
    <location>
        <begin position="203"/>
        <end position="212"/>
    </location>
</feature>
<dbReference type="CDD" id="cd00096">
    <property type="entry name" value="Ig"/>
    <property type="match status" value="1"/>
</dbReference>
<protein>
    <recommendedName>
        <fullName evidence="5">Ig-like domain-containing protein</fullName>
    </recommendedName>
</protein>
<evidence type="ECO:0000256" key="1">
    <source>
        <dbReference type="ARBA" id="ARBA00022729"/>
    </source>
</evidence>
<evidence type="ECO:0000256" key="2">
    <source>
        <dbReference type="ARBA" id="ARBA00023157"/>
    </source>
</evidence>
<dbReference type="SMART" id="SM00408">
    <property type="entry name" value="IGc2"/>
    <property type="match status" value="2"/>
</dbReference>
<dbReference type="Pfam" id="PF13895">
    <property type="entry name" value="Ig_2"/>
    <property type="match status" value="1"/>
</dbReference>
<dbReference type="InterPro" id="IPR013783">
    <property type="entry name" value="Ig-like_fold"/>
</dbReference>
<dbReference type="Gene3D" id="2.60.40.10">
    <property type="entry name" value="Immunoglobulins"/>
    <property type="match status" value="3"/>
</dbReference>
<proteinExistence type="predicted"/>
<organism evidence="6 7">
    <name type="scientific">Channa striata</name>
    <name type="common">Snakehead murrel</name>
    <name type="synonym">Ophicephalus striatus</name>
    <dbReference type="NCBI Taxonomy" id="64152"/>
    <lineage>
        <taxon>Eukaryota</taxon>
        <taxon>Metazoa</taxon>
        <taxon>Chordata</taxon>
        <taxon>Craniata</taxon>
        <taxon>Vertebrata</taxon>
        <taxon>Euteleostomi</taxon>
        <taxon>Actinopterygii</taxon>
        <taxon>Neopterygii</taxon>
        <taxon>Teleostei</taxon>
        <taxon>Neoteleostei</taxon>
        <taxon>Acanthomorphata</taxon>
        <taxon>Anabantaria</taxon>
        <taxon>Anabantiformes</taxon>
        <taxon>Channoidei</taxon>
        <taxon>Channidae</taxon>
        <taxon>Channa</taxon>
    </lineage>
</organism>
<dbReference type="AlphaFoldDB" id="A0AA88P2F5"/>
<dbReference type="EMBL" id="JAUPFM010000001">
    <property type="protein sequence ID" value="KAK2863588.1"/>
    <property type="molecule type" value="Genomic_DNA"/>
</dbReference>
<dbReference type="GO" id="GO:0004888">
    <property type="term" value="F:transmembrane signaling receptor activity"/>
    <property type="evidence" value="ECO:0007669"/>
    <property type="project" value="TreeGrafter"/>
</dbReference>
<dbReference type="SMART" id="SM00409">
    <property type="entry name" value="IG"/>
    <property type="match status" value="3"/>
</dbReference>
<feature type="region of interest" description="Disordered" evidence="3">
    <location>
        <begin position="364"/>
        <end position="400"/>
    </location>
</feature>
<accession>A0AA88P2F5</accession>
<dbReference type="PANTHER" id="PTHR11481:SF64">
    <property type="entry name" value="FC RECEPTOR-LIKE PROTEIN 4"/>
    <property type="match status" value="1"/>
</dbReference>
<feature type="signal peptide" evidence="4">
    <location>
        <begin position="1"/>
        <end position="25"/>
    </location>
</feature>
<feature type="domain" description="Ig-like" evidence="5">
    <location>
        <begin position="300"/>
        <end position="387"/>
    </location>
</feature>
<keyword evidence="7" id="KW-1185">Reference proteome</keyword>
<evidence type="ECO:0000259" key="5">
    <source>
        <dbReference type="PROSITE" id="PS50835"/>
    </source>
</evidence>
<feature type="compositionally biased region" description="Polar residues" evidence="3">
    <location>
        <begin position="364"/>
        <end position="382"/>
    </location>
</feature>
<sequence>MKMFGNFMILAQGLSVLLLSGLTVSEVYLNVSPNRLEFFIRESLSLTCLDDGQPAVGWTAMKHSGGHNLCRPGLRDFGTVNGSSVILSDLDNKDTSFYWCEDRNGQRSEYVTIQIEDHAILDIPARPVIIGSNLTLHCIMRNGSTVAAYFFINGSLVVPGPEPEPQTELNIRNVQKSDEGSYSCVATTYGRSPRSRLRVRDPPSAPTPPPPPIHLRVSVNVTPSLQQFFTNGPYISVTCVEDGQTVDDWMVMRTIENKTVECGGSCADFDRFIVSYCSLAFYLNFTGVYWCESKSGLKSDQVTITLTDEHLILEIPALPVVTGSDVTLRCKNRKDGTVSANFFKDGILVGDKVQEFTISKVQQSDEGLYSCSTDETGSSPQSRLRVRDPEETPPSTESAS</sequence>
<feature type="region of interest" description="Disordered" evidence="3">
    <location>
        <begin position="190"/>
        <end position="212"/>
    </location>
</feature>
<feature type="chain" id="PRO_5041695418" description="Ig-like domain-containing protein" evidence="4">
    <location>
        <begin position="26"/>
        <end position="400"/>
    </location>
</feature>
<name>A0AA88P2F5_CHASR</name>
<dbReference type="InterPro" id="IPR050488">
    <property type="entry name" value="Ig_Fc_receptor"/>
</dbReference>
<evidence type="ECO:0000256" key="3">
    <source>
        <dbReference type="SAM" id="MobiDB-lite"/>
    </source>
</evidence>
<evidence type="ECO:0000313" key="6">
    <source>
        <dbReference type="EMBL" id="KAK2863588.1"/>
    </source>
</evidence>
<keyword evidence="1 4" id="KW-0732">Signal</keyword>
<dbReference type="PANTHER" id="PTHR11481">
    <property type="entry name" value="IMMUNOGLOBULIN FC RECEPTOR"/>
    <property type="match status" value="1"/>
</dbReference>
<evidence type="ECO:0000313" key="7">
    <source>
        <dbReference type="Proteomes" id="UP001187415"/>
    </source>
</evidence>
<dbReference type="InterPro" id="IPR036179">
    <property type="entry name" value="Ig-like_dom_sf"/>
</dbReference>